<dbReference type="InterPro" id="IPR002912">
    <property type="entry name" value="ACT_dom"/>
</dbReference>
<dbReference type="InterPro" id="IPR008242">
    <property type="entry name" value="Chor_mutase/pphenate_deHydtase"/>
</dbReference>
<dbReference type="CDD" id="cd04905">
    <property type="entry name" value="ACT_CM-PDT"/>
    <property type="match status" value="1"/>
</dbReference>
<dbReference type="AlphaFoldDB" id="G8JNY9"/>
<evidence type="ECO:0000256" key="2">
    <source>
        <dbReference type="ARBA" id="ARBA00013147"/>
    </source>
</evidence>
<dbReference type="InterPro" id="IPR045865">
    <property type="entry name" value="ACT-like_dom_sf"/>
</dbReference>
<keyword evidence="6" id="KW-0456">Lyase</keyword>
<feature type="domain" description="Prephenate dehydratase" evidence="7">
    <location>
        <begin position="3"/>
        <end position="209"/>
    </location>
</feature>
<dbReference type="OMA" id="PLMIYRE"/>
<organism evidence="9 10">
    <name type="scientific">Eremothecium cymbalariae (strain CBS 270.75 / DBVPG 7215 / KCTC 17166 / NRRL Y-17582)</name>
    <name type="common">Yeast</name>
    <dbReference type="NCBI Taxonomy" id="931890"/>
    <lineage>
        <taxon>Eukaryota</taxon>
        <taxon>Fungi</taxon>
        <taxon>Dikarya</taxon>
        <taxon>Ascomycota</taxon>
        <taxon>Saccharomycotina</taxon>
        <taxon>Saccharomycetes</taxon>
        <taxon>Saccharomycetales</taxon>
        <taxon>Saccharomycetaceae</taxon>
        <taxon>Eremothecium</taxon>
    </lineage>
</organism>
<keyword evidence="10" id="KW-1185">Reference proteome</keyword>
<dbReference type="GO" id="GO:0009094">
    <property type="term" value="P:L-phenylalanine biosynthetic process"/>
    <property type="evidence" value="ECO:0007669"/>
    <property type="project" value="UniProtKB-UniPathway"/>
</dbReference>
<dbReference type="InParanoid" id="G8JNY9"/>
<dbReference type="GeneID" id="11470464"/>
<dbReference type="EC" id="4.2.1.51" evidence="2"/>
<evidence type="ECO:0000259" key="8">
    <source>
        <dbReference type="PROSITE" id="PS51671"/>
    </source>
</evidence>
<gene>
    <name evidence="9" type="ordered locus">Ecym_2030</name>
</gene>
<evidence type="ECO:0000313" key="10">
    <source>
        <dbReference type="Proteomes" id="UP000006790"/>
    </source>
</evidence>
<dbReference type="PIRSF" id="PIRSF001500">
    <property type="entry name" value="Chor_mut_pdt_Ppr"/>
    <property type="match status" value="1"/>
</dbReference>
<dbReference type="EMBL" id="CP002498">
    <property type="protein sequence ID" value="AET37789.1"/>
    <property type="molecule type" value="Genomic_DNA"/>
</dbReference>
<proteinExistence type="predicted"/>
<dbReference type="PROSITE" id="PS51171">
    <property type="entry name" value="PREPHENATE_DEHYDR_3"/>
    <property type="match status" value="1"/>
</dbReference>
<dbReference type="GO" id="GO:0005737">
    <property type="term" value="C:cytoplasm"/>
    <property type="evidence" value="ECO:0007669"/>
    <property type="project" value="TreeGrafter"/>
</dbReference>
<dbReference type="eggNOG" id="KOG2797">
    <property type="taxonomic scope" value="Eukaryota"/>
</dbReference>
<dbReference type="FunFam" id="3.40.190.10:FF:000254">
    <property type="entry name" value="Prephenate dehydratase"/>
    <property type="match status" value="1"/>
</dbReference>
<evidence type="ECO:0000256" key="1">
    <source>
        <dbReference type="ARBA" id="ARBA00004741"/>
    </source>
</evidence>
<dbReference type="STRING" id="931890.G8JNY9"/>
<dbReference type="PANTHER" id="PTHR21022">
    <property type="entry name" value="PREPHENATE DEHYDRATASE P PROTEIN"/>
    <property type="match status" value="1"/>
</dbReference>
<dbReference type="FunCoup" id="G8JNY9">
    <property type="interactions" value="124"/>
</dbReference>
<evidence type="ECO:0000313" key="9">
    <source>
        <dbReference type="EMBL" id="AET37789.1"/>
    </source>
</evidence>
<dbReference type="PROSITE" id="PS51671">
    <property type="entry name" value="ACT"/>
    <property type="match status" value="1"/>
</dbReference>
<evidence type="ECO:0000259" key="7">
    <source>
        <dbReference type="PROSITE" id="PS51171"/>
    </source>
</evidence>
<sequence>MVKVVFLGPKGTYSHQAAGQQFPSANDELVPADSIMQCFDTLLRDESVGYAVIPLENSTNGQVVFTYDLLRDYMLKALHQPQGAVGTQFSVVAEQFVLIEHCLISPVPRTTEEILKEAPRKIYSHPQVWGQIDIYTKRLFDKLGYAVELCNTLSTSIAVEECIQDYKEKGELSLAVAGSRAATTYNAHIVEPRINNEPRNTTRFLVLQRKSESSNILPCTNPTPTETQVTLISFTVKYDAPGALVDILVIFKELDINICSISSRPFRNPQDEHHWQYIFFLEFQSKPAIRLEELFTSLIARCDLLANWGTFYRNNKYYS</sequence>
<evidence type="ECO:0000256" key="3">
    <source>
        <dbReference type="ARBA" id="ARBA00022605"/>
    </source>
</evidence>
<dbReference type="KEGG" id="erc:Ecym_2030"/>
<dbReference type="SUPFAM" id="SSF53850">
    <property type="entry name" value="Periplasmic binding protein-like II"/>
    <property type="match status" value="1"/>
</dbReference>
<dbReference type="Gene3D" id="3.40.190.10">
    <property type="entry name" value="Periplasmic binding protein-like II"/>
    <property type="match status" value="2"/>
</dbReference>
<dbReference type="OrthoDB" id="983542at2759"/>
<comment type="pathway">
    <text evidence="1">Amino-acid biosynthesis; L-phenylalanine biosynthesis; phenylpyruvate from prephenate: step 1/1.</text>
</comment>
<feature type="domain" description="ACT" evidence="8">
    <location>
        <begin position="232"/>
        <end position="313"/>
    </location>
</feature>
<dbReference type="SUPFAM" id="SSF55021">
    <property type="entry name" value="ACT-like"/>
    <property type="match status" value="1"/>
</dbReference>
<evidence type="ECO:0000256" key="4">
    <source>
        <dbReference type="ARBA" id="ARBA00023141"/>
    </source>
</evidence>
<dbReference type="PANTHER" id="PTHR21022:SF19">
    <property type="entry name" value="PREPHENATE DEHYDRATASE-RELATED"/>
    <property type="match status" value="1"/>
</dbReference>
<dbReference type="CDD" id="cd13532">
    <property type="entry name" value="PBP2_PDT_like"/>
    <property type="match status" value="1"/>
</dbReference>
<evidence type="ECO:0000256" key="6">
    <source>
        <dbReference type="ARBA" id="ARBA00023239"/>
    </source>
</evidence>
<accession>G8JNY9</accession>
<keyword evidence="4" id="KW-0057">Aromatic amino acid biosynthesis</keyword>
<keyword evidence="3" id="KW-0028">Amino-acid biosynthesis</keyword>
<dbReference type="GO" id="GO:0004664">
    <property type="term" value="F:prephenate dehydratase activity"/>
    <property type="evidence" value="ECO:0007669"/>
    <property type="project" value="UniProtKB-EC"/>
</dbReference>
<evidence type="ECO:0000256" key="5">
    <source>
        <dbReference type="ARBA" id="ARBA00023222"/>
    </source>
</evidence>
<name>G8JNY9_ERECY</name>
<dbReference type="Gene3D" id="3.30.70.260">
    <property type="match status" value="1"/>
</dbReference>
<dbReference type="InterPro" id="IPR001086">
    <property type="entry name" value="Preph_deHydtase"/>
</dbReference>
<reference evidence="10" key="1">
    <citation type="journal article" date="2012" name="G3 (Bethesda)">
        <title>Pichia sorbitophila, an interspecies yeast hybrid reveals early steps of genome resolution following polyploidization.</title>
        <authorList>
            <person name="Leh Louis V."/>
            <person name="Despons L."/>
            <person name="Friedrich A."/>
            <person name="Martin T."/>
            <person name="Durrens P."/>
            <person name="Casaregola S."/>
            <person name="Neuveglise C."/>
            <person name="Fairhead C."/>
            <person name="Marck C."/>
            <person name="Cruz J.A."/>
            <person name="Straub M.L."/>
            <person name="Kugler V."/>
            <person name="Sacerdot C."/>
            <person name="Uzunov Z."/>
            <person name="Thierry A."/>
            <person name="Weiss S."/>
            <person name="Bleykasten C."/>
            <person name="De Montigny J."/>
            <person name="Jacques N."/>
            <person name="Jung P."/>
            <person name="Lemaire M."/>
            <person name="Mallet S."/>
            <person name="Morel G."/>
            <person name="Richard G.F."/>
            <person name="Sarkar A."/>
            <person name="Savel G."/>
            <person name="Schacherer J."/>
            <person name="Seret M.L."/>
            <person name="Talla E."/>
            <person name="Samson G."/>
            <person name="Jubin C."/>
            <person name="Poulain J."/>
            <person name="Vacherie B."/>
            <person name="Barbe V."/>
            <person name="Pelletier E."/>
            <person name="Sherman D.J."/>
            <person name="Westhof E."/>
            <person name="Weissenbach J."/>
            <person name="Baret P.V."/>
            <person name="Wincker P."/>
            <person name="Gaillardin C."/>
            <person name="Dujon B."/>
            <person name="Souciet J.L."/>
        </authorList>
    </citation>
    <scope>NUCLEOTIDE SEQUENCE [LARGE SCALE GENOMIC DNA]</scope>
    <source>
        <strain evidence="10">CBS 270.75 / DBVPG 7215 / KCTC 17166 / NRRL Y-17582</strain>
    </source>
</reference>
<dbReference type="Proteomes" id="UP000006790">
    <property type="component" value="Chromosome 2"/>
</dbReference>
<dbReference type="RefSeq" id="XP_003644606.1">
    <property type="nucleotide sequence ID" value="XM_003644558.1"/>
</dbReference>
<dbReference type="UniPathway" id="UPA00121">
    <property type="reaction ID" value="UER00345"/>
</dbReference>
<dbReference type="HOGENOM" id="CLU_035008_5_1_1"/>
<keyword evidence="5" id="KW-0584">Phenylalanine biosynthesis</keyword>
<dbReference type="Pfam" id="PF00800">
    <property type="entry name" value="PDT"/>
    <property type="match status" value="1"/>
</dbReference>
<protein>
    <recommendedName>
        <fullName evidence="2">prephenate dehydratase</fullName>
        <ecNumber evidence="2">4.2.1.51</ecNumber>
    </recommendedName>
</protein>